<dbReference type="SMART" id="SM00220">
    <property type="entry name" value="S_TKc"/>
    <property type="match status" value="1"/>
</dbReference>
<feature type="compositionally biased region" description="Low complexity" evidence="6">
    <location>
        <begin position="573"/>
        <end position="617"/>
    </location>
</feature>
<feature type="binding site" evidence="5">
    <location>
        <position position="48"/>
    </location>
    <ligand>
        <name>ATP</name>
        <dbReference type="ChEBI" id="CHEBI:30616"/>
    </ligand>
</feature>
<evidence type="ECO:0000256" key="5">
    <source>
        <dbReference type="PROSITE-ProRule" id="PRU10141"/>
    </source>
</evidence>
<keyword evidence="3" id="KW-0418">Kinase</keyword>
<name>A0A2L0EN80_SORCE</name>
<gene>
    <name evidence="8" type="ORF">SOCE26_021130</name>
</gene>
<evidence type="ECO:0000256" key="4">
    <source>
        <dbReference type="ARBA" id="ARBA00022840"/>
    </source>
</evidence>
<keyword evidence="4 5" id="KW-0067">ATP-binding</keyword>
<dbReference type="InterPro" id="IPR008271">
    <property type="entry name" value="Ser/Thr_kinase_AS"/>
</dbReference>
<dbReference type="GO" id="GO:0005829">
    <property type="term" value="C:cytosol"/>
    <property type="evidence" value="ECO:0007669"/>
    <property type="project" value="TreeGrafter"/>
</dbReference>
<accession>A0A2L0EN80</accession>
<dbReference type="PANTHER" id="PTHR24348:SF22">
    <property type="entry name" value="NON-SPECIFIC SERINE_THREONINE PROTEIN KINASE"/>
    <property type="match status" value="1"/>
</dbReference>
<feature type="region of interest" description="Disordered" evidence="6">
    <location>
        <begin position="409"/>
        <end position="471"/>
    </location>
</feature>
<dbReference type="Gene3D" id="3.30.200.20">
    <property type="entry name" value="Phosphorylase Kinase, domain 1"/>
    <property type="match status" value="1"/>
</dbReference>
<dbReference type="PROSITE" id="PS00107">
    <property type="entry name" value="PROTEIN_KINASE_ATP"/>
    <property type="match status" value="1"/>
</dbReference>
<dbReference type="InterPro" id="IPR000719">
    <property type="entry name" value="Prot_kinase_dom"/>
</dbReference>
<dbReference type="PANTHER" id="PTHR24348">
    <property type="entry name" value="SERINE/THREONINE-PROTEIN KINASE UNC-51-RELATED"/>
    <property type="match status" value="1"/>
</dbReference>
<dbReference type="GO" id="GO:0004674">
    <property type="term" value="F:protein serine/threonine kinase activity"/>
    <property type="evidence" value="ECO:0007669"/>
    <property type="project" value="InterPro"/>
</dbReference>
<evidence type="ECO:0000313" key="8">
    <source>
        <dbReference type="EMBL" id="AUX40712.1"/>
    </source>
</evidence>
<feature type="compositionally biased region" description="Pro residues" evidence="6">
    <location>
        <begin position="618"/>
        <end position="629"/>
    </location>
</feature>
<evidence type="ECO:0000259" key="7">
    <source>
        <dbReference type="PROSITE" id="PS50011"/>
    </source>
</evidence>
<dbReference type="GO" id="GO:0016020">
    <property type="term" value="C:membrane"/>
    <property type="evidence" value="ECO:0007669"/>
    <property type="project" value="TreeGrafter"/>
</dbReference>
<feature type="compositionally biased region" description="Low complexity" evidence="6">
    <location>
        <begin position="442"/>
        <end position="451"/>
    </location>
</feature>
<keyword evidence="1" id="KW-0808">Transferase</keyword>
<evidence type="ECO:0000313" key="9">
    <source>
        <dbReference type="Proteomes" id="UP000238348"/>
    </source>
</evidence>
<feature type="domain" description="Protein kinase" evidence="7">
    <location>
        <begin position="19"/>
        <end position="284"/>
    </location>
</feature>
<evidence type="ECO:0000256" key="6">
    <source>
        <dbReference type="SAM" id="MobiDB-lite"/>
    </source>
</evidence>
<dbReference type="AlphaFoldDB" id="A0A2L0EN80"/>
<dbReference type="Proteomes" id="UP000238348">
    <property type="component" value="Chromosome"/>
</dbReference>
<dbReference type="GO" id="GO:0005524">
    <property type="term" value="F:ATP binding"/>
    <property type="evidence" value="ECO:0007669"/>
    <property type="project" value="UniProtKB-UniRule"/>
</dbReference>
<dbReference type="SUPFAM" id="SSF56112">
    <property type="entry name" value="Protein kinase-like (PK-like)"/>
    <property type="match status" value="1"/>
</dbReference>
<proteinExistence type="predicted"/>
<dbReference type="Pfam" id="PF00069">
    <property type="entry name" value="Pkinase"/>
    <property type="match status" value="1"/>
</dbReference>
<dbReference type="GO" id="GO:0005776">
    <property type="term" value="C:autophagosome"/>
    <property type="evidence" value="ECO:0007669"/>
    <property type="project" value="TreeGrafter"/>
</dbReference>
<keyword evidence="2 5" id="KW-0547">Nucleotide-binding</keyword>
<feature type="compositionally biased region" description="Basic and acidic residues" evidence="6">
    <location>
        <begin position="669"/>
        <end position="679"/>
    </location>
</feature>
<feature type="compositionally biased region" description="Low complexity" evidence="6">
    <location>
        <begin position="534"/>
        <end position="556"/>
    </location>
</feature>
<dbReference type="InterPro" id="IPR017441">
    <property type="entry name" value="Protein_kinase_ATP_BS"/>
</dbReference>
<dbReference type="InterPro" id="IPR045269">
    <property type="entry name" value="Atg1-like"/>
</dbReference>
<dbReference type="RefSeq" id="WP_234023552.1">
    <property type="nucleotide sequence ID" value="NZ_CP012673.1"/>
</dbReference>
<organism evidence="8 9">
    <name type="scientific">Sorangium cellulosum</name>
    <name type="common">Polyangium cellulosum</name>
    <dbReference type="NCBI Taxonomy" id="56"/>
    <lineage>
        <taxon>Bacteria</taxon>
        <taxon>Pseudomonadati</taxon>
        <taxon>Myxococcota</taxon>
        <taxon>Polyangia</taxon>
        <taxon>Polyangiales</taxon>
        <taxon>Polyangiaceae</taxon>
        <taxon>Sorangium</taxon>
    </lineage>
</organism>
<protein>
    <recommendedName>
        <fullName evidence="7">Protein kinase domain-containing protein</fullName>
    </recommendedName>
</protein>
<dbReference type="GO" id="GO:0000407">
    <property type="term" value="C:phagophore assembly site"/>
    <property type="evidence" value="ECO:0007669"/>
    <property type="project" value="TreeGrafter"/>
</dbReference>
<dbReference type="PROSITE" id="PS00108">
    <property type="entry name" value="PROTEIN_KINASE_ST"/>
    <property type="match status" value="1"/>
</dbReference>
<sequence length="679" mass="69700">MMSKSFTHIGAGVVIAEKYKLERKLGEGSMGVVWAAVNVTTAREVAIKLLNSPHPELRRRLQREGRNSGALRHRNIIDLYDMGETEGGEPFLVMQLLTGETVAELLERRRRLDADVAAAIGRDVARGLTAAHAEHIVHRDLKPANIFLHCEPDVDEPVVKVLDFGVAKNLAANDGIRTATGGAVGSPLYMSPEQVRAEPNVDHRADIWALGVVMFEMLTGMRPFQGDARAVFTGILNGEIPRVSRYLRKVDPALVELVARCMRRGREERIGSAAEVAELLDEFLSTGTVAAMTAGQEGVVGGRASAMPMAATPMPSPPMRGSSPSMGMSSPPMAVSSPPMAVSSPSVPMPGPALSVPALSVPALSVPALPVNGDIAGHQAGLPGGAAADQGWNPETTQKLDLDAMTGAEPLMNGAPARGQDEAGRSTTASLVSTPLPGPGVGPAAQGQPSPWGVRPAAPSTPPQQQQGASPWWRQLGTERIPRAAAAALAAGAALVVGAALYFGLRGSGEDEVSARPEVSPEAGVETGASSASTPRAAEPPAAQTAQAPAVQAAPTAPAPAAPESPKADVEVDAGAAVGSERAGAETPAPSAQQASAAAAPAAPAAATATATTAAAPPRRPVAEPPAPKPTARTAAPSPPPPAQTGAKRTAPDPCAGKTGFIRTNCLRTQERKKDPYAP</sequence>
<evidence type="ECO:0000256" key="2">
    <source>
        <dbReference type="ARBA" id="ARBA00022741"/>
    </source>
</evidence>
<dbReference type="PROSITE" id="PS50011">
    <property type="entry name" value="PROTEIN_KINASE_DOM"/>
    <property type="match status" value="1"/>
</dbReference>
<dbReference type="Gene3D" id="1.10.510.10">
    <property type="entry name" value="Transferase(Phosphotransferase) domain 1"/>
    <property type="match status" value="1"/>
</dbReference>
<dbReference type="InterPro" id="IPR011009">
    <property type="entry name" value="Kinase-like_dom_sf"/>
</dbReference>
<dbReference type="EMBL" id="CP012673">
    <property type="protein sequence ID" value="AUX40712.1"/>
    <property type="molecule type" value="Genomic_DNA"/>
</dbReference>
<evidence type="ECO:0000256" key="1">
    <source>
        <dbReference type="ARBA" id="ARBA00022679"/>
    </source>
</evidence>
<dbReference type="CDD" id="cd14014">
    <property type="entry name" value="STKc_PknB_like"/>
    <property type="match status" value="1"/>
</dbReference>
<feature type="region of interest" description="Disordered" evidence="6">
    <location>
        <begin position="509"/>
        <end position="679"/>
    </location>
</feature>
<evidence type="ECO:0000256" key="3">
    <source>
        <dbReference type="ARBA" id="ARBA00022777"/>
    </source>
</evidence>
<reference evidence="8 9" key="1">
    <citation type="submission" date="2015-09" db="EMBL/GenBank/DDBJ databases">
        <title>Sorangium comparison.</title>
        <authorList>
            <person name="Zaburannyi N."/>
            <person name="Bunk B."/>
            <person name="Overmann J."/>
            <person name="Mueller R."/>
        </authorList>
    </citation>
    <scope>NUCLEOTIDE SEQUENCE [LARGE SCALE GENOMIC DNA]</scope>
    <source>
        <strain evidence="8 9">So ce26</strain>
    </source>
</reference>